<proteinExistence type="predicted"/>
<evidence type="ECO:0000313" key="1">
    <source>
        <dbReference type="EMBL" id="VDK82256.1"/>
    </source>
</evidence>
<evidence type="ECO:0008006" key="3">
    <source>
        <dbReference type="Google" id="ProtNLM"/>
    </source>
</evidence>
<keyword evidence="2" id="KW-1185">Reference proteome</keyword>
<accession>A0A3P6T2Z2</accession>
<reference evidence="1 2" key="1">
    <citation type="submission" date="2018-11" db="EMBL/GenBank/DDBJ databases">
        <authorList>
            <consortium name="Pathogen Informatics"/>
        </authorList>
    </citation>
    <scope>NUCLEOTIDE SEQUENCE [LARGE SCALE GENOMIC DNA]</scope>
</reference>
<dbReference type="AlphaFoldDB" id="A0A3P6T2Z2"/>
<dbReference type="EMBL" id="UYRV01028330">
    <property type="protein sequence ID" value="VDK82256.1"/>
    <property type="molecule type" value="Genomic_DNA"/>
</dbReference>
<sequence>MYNYEAKVDSYEMEAELISQIAYDVFNARSGSQLGLWAFGYTKFERNVTNTLKRMANNSKAFNDLLMEMEYATGGTYKTTRVAINDINAMSEQQLNCLVFFIAQNSTVGLPKLAPKNKEITSPVVVGLSGTKPENIVPYGGKMISIPHHYLDEDVDKIVQAILDDKPWTTKGPSTTTRSTFSRYFNSILTIPI</sequence>
<organism evidence="1 2">
    <name type="scientific">Cylicostephanus goldi</name>
    <name type="common">Nematode worm</name>
    <dbReference type="NCBI Taxonomy" id="71465"/>
    <lineage>
        <taxon>Eukaryota</taxon>
        <taxon>Metazoa</taxon>
        <taxon>Ecdysozoa</taxon>
        <taxon>Nematoda</taxon>
        <taxon>Chromadorea</taxon>
        <taxon>Rhabditida</taxon>
        <taxon>Rhabditina</taxon>
        <taxon>Rhabditomorpha</taxon>
        <taxon>Strongyloidea</taxon>
        <taxon>Strongylidae</taxon>
        <taxon>Cylicostephanus</taxon>
    </lineage>
</organism>
<evidence type="ECO:0000313" key="2">
    <source>
        <dbReference type="Proteomes" id="UP000271889"/>
    </source>
</evidence>
<protein>
    <recommendedName>
        <fullName evidence="3">VWFA domain-containing protein</fullName>
    </recommendedName>
</protein>
<gene>
    <name evidence="1" type="ORF">CGOC_LOCUS7938</name>
</gene>
<name>A0A3P6T2Z2_CYLGO</name>
<dbReference type="OrthoDB" id="5868698at2759"/>
<dbReference type="Proteomes" id="UP000271889">
    <property type="component" value="Unassembled WGS sequence"/>
</dbReference>